<dbReference type="Gene3D" id="3.40.50.300">
    <property type="entry name" value="P-loop containing nucleotide triphosphate hydrolases"/>
    <property type="match status" value="1"/>
</dbReference>
<dbReference type="GO" id="GO:0000731">
    <property type="term" value="P:DNA synthesis involved in DNA repair"/>
    <property type="evidence" value="ECO:0007669"/>
    <property type="project" value="TreeGrafter"/>
</dbReference>
<keyword evidence="1" id="KW-0547">Nucleotide-binding</keyword>
<evidence type="ECO:0000256" key="2">
    <source>
        <dbReference type="ARBA" id="ARBA00022840"/>
    </source>
</evidence>
<evidence type="ECO:0000259" key="3">
    <source>
        <dbReference type="SMART" id="SM00382"/>
    </source>
</evidence>
<feature type="domain" description="AAA+ ATPase" evidence="3">
    <location>
        <begin position="35"/>
        <end position="266"/>
    </location>
</feature>
<dbReference type="InterPro" id="IPR027417">
    <property type="entry name" value="P-loop_NTPase"/>
</dbReference>
<keyword evidence="5" id="KW-1185">Reference proteome</keyword>
<dbReference type="CDD" id="cd00267">
    <property type="entry name" value="ABC_ATPase"/>
    <property type="match status" value="1"/>
</dbReference>
<name>A0A384ZWZ4_9CAUD</name>
<dbReference type="SUPFAM" id="SSF52540">
    <property type="entry name" value="P-loop containing nucleoside triphosphate hydrolases"/>
    <property type="match status" value="1"/>
</dbReference>
<dbReference type="PANTHER" id="PTHR32182:SF0">
    <property type="entry name" value="DNA REPLICATION AND REPAIR PROTEIN RECF"/>
    <property type="match status" value="1"/>
</dbReference>
<keyword evidence="2" id="KW-0067">ATP-binding</keyword>
<dbReference type="GO" id="GO:0006302">
    <property type="term" value="P:double-strand break repair"/>
    <property type="evidence" value="ECO:0007669"/>
    <property type="project" value="TreeGrafter"/>
</dbReference>
<evidence type="ECO:0000313" key="4">
    <source>
        <dbReference type="EMBL" id="AXG66780.1"/>
    </source>
</evidence>
<reference evidence="4 5" key="1">
    <citation type="journal article" date="2018" name="Front. Microbiol.">
        <title>Jumbo Bacteriophages Are Represented Within an Increasing Diversity of Environmental Viruses Infecting the Emerging Phytopathogen, Dickeya solani.</title>
        <authorList>
            <person name="Day A.W."/>
            <person name="Ahn J."/>
            <person name="Salmond G.P.C."/>
        </authorList>
    </citation>
    <scope>NUCLEOTIDE SEQUENCE [LARGE SCALE GENOMIC DNA]</scope>
</reference>
<dbReference type="GO" id="GO:0005524">
    <property type="term" value="F:ATP binding"/>
    <property type="evidence" value="ECO:0007669"/>
    <property type="project" value="UniProtKB-KW"/>
</dbReference>
<protein>
    <recommendedName>
        <fullName evidence="3">AAA+ ATPase domain-containing protein</fullName>
    </recommendedName>
</protein>
<dbReference type="EMBL" id="MH460461">
    <property type="protein sequence ID" value="AXG66780.1"/>
    <property type="molecule type" value="Genomic_DNA"/>
</dbReference>
<dbReference type="Pfam" id="PF00005">
    <property type="entry name" value="ABC_tran"/>
    <property type="match status" value="1"/>
</dbReference>
<evidence type="ECO:0000313" key="5">
    <source>
        <dbReference type="Proteomes" id="UP000263326"/>
    </source>
</evidence>
<dbReference type="SMART" id="SM00382">
    <property type="entry name" value="AAA"/>
    <property type="match status" value="1"/>
</dbReference>
<organism evidence="4 5">
    <name type="scientific">Dickeya phage vB_DsoM_JA29</name>
    <dbReference type="NCBI Taxonomy" id="2283031"/>
    <lineage>
        <taxon>Viruses</taxon>
        <taxon>Duplodnaviria</taxon>
        <taxon>Heunggongvirae</taxon>
        <taxon>Uroviricota</taxon>
        <taxon>Caudoviricetes</taxon>
        <taxon>Salmondvirus</taxon>
        <taxon>Salmondvirus JA29</taxon>
    </lineage>
</organism>
<gene>
    <name evidence="4" type="ORF">JA29_054</name>
</gene>
<sequence>MLKKIKFAESLRYFKEEREEQRAEKLVGREFNFESGRINVLVGENGSGKSSLLESLAKKILAYNYGHTRLDDRLIRFNDEYWSKEDPDRWYSDEIYMPDVSLETESPIYGMYMSPDWKPCDALNWAHALCYGLGKEATDHFKRTEQFSSGQGMSNVITHIAMALKERSPEVSLEEVKYHIRPEDNNHLAKRAKFLQKLLPAAGSNIVAMFDEPERTLDLGSQLAFWQLMNDIAQREHVQIVIASHSCIPLMSPDKFNFIEMNEGYKERLLNTTANLSFK</sequence>
<dbReference type="InterPro" id="IPR003593">
    <property type="entry name" value="AAA+_ATPase"/>
</dbReference>
<dbReference type="InterPro" id="IPR003439">
    <property type="entry name" value="ABC_transporter-like_ATP-bd"/>
</dbReference>
<dbReference type="GO" id="GO:0016887">
    <property type="term" value="F:ATP hydrolysis activity"/>
    <property type="evidence" value="ECO:0007669"/>
    <property type="project" value="InterPro"/>
</dbReference>
<dbReference type="Proteomes" id="UP000263326">
    <property type="component" value="Segment"/>
</dbReference>
<evidence type="ECO:0000256" key="1">
    <source>
        <dbReference type="ARBA" id="ARBA00022741"/>
    </source>
</evidence>
<dbReference type="PANTHER" id="PTHR32182">
    <property type="entry name" value="DNA REPLICATION AND REPAIR PROTEIN RECF"/>
    <property type="match status" value="1"/>
</dbReference>
<proteinExistence type="predicted"/>
<accession>A0A384ZWZ4</accession>